<dbReference type="SUPFAM" id="SSF116726">
    <property type="entry name" value="TrkA C-terminal domain-like"/>
    <property type="match status" value="1"/>
</dbReference>
<accession>A0ABN2MLL5</accession>
<protein>
    <submittedName>
        <fullName evidence="2">Cation:proton antiporter regulatory subunit</fullName>
    </submittedName>
</protein>
<dbReference type="PROSITE" id="PS51202">
    <property type="entry name" value="RCK_C"/>
    <property type="match status" value="1"/>
</dbReference>
<dbReference type="Proteomes" id="UP001500218">
    <property type="component" value="Unassembled WGS sequence"/>
</dbReference>
<dbReference type="InterPro" id="IPR006037">
    <property type="entry name" value="RCK_C"/>
</dbReference>
<sequence length="160" mass="16588">MNVNVTPLPGIGVQQDFATRDGRRLGVITHKDGHAELLVFRRDDPDAVIVAVPLTAAESGTLASLLGAPHLVEHIAAQNRDVTGIETHQLAVVPGSPFDGRTLGDTTLRTRTGASIVAILRGGTVHPSPRPDFGLTAGDLIVVVGTADGLAEAARIIDNG</sequence>
<feature type="domain" description="RCK C-terminal" evidence="1">
    <location>
        <begin position="75"/>
        <end position="159"/>
    </location>
</feature>
<proteinExistence type="predicted"/>
<dbReference type="PANTHER" id="PTHR30445">
    <property type="entry name" value="K(+)_H(+) ANTIPORTER SUBUNIT KHTT"/>
    <property type="match status" value="1"/>
</dbReference>
<dbReference type="InterPro" id="IPR036721">
    <property type="entry name" value="RCK_C_sf"/>
</dbReference>
<dbReference type="InterPro" id="IPR026278">
    <property type="entry name" value="KhtT"/>
</dbReference>
<reference evidence="2 3" key="1">
    <citation type="journal article" date="2019" name="Int. J. Syst. Evol. Microbiol.">
        <title>The Global Catalogue of Microorganisms (GCM) 10K type strain sequencing project: providing services to taxonomists for standard genome sequencing and annotation.</title>
        <authorList>
            <consortium name="The Broad Institute Genomics Platform"/>
            <consortium name="The Broad Institute Genome Sequencing Center for Infectious Disease"/>
            <person name="Wu L."/>
            <person name="Ma J."/>
        </authorList>
    </citation>
    <scope>NUCLEOTIDE SEQUENCE [LARGE SCALE GENOMIC DNA]</scope>
    <source>
        <strain evidence="2 3">JCM 13250</strain>
    </source>
</reference>
<dbReference type="Pfam" id="PF25991">
    <property type="entry name" value="KhtT_N"/>
    <property type="match status" value="1"/>
</dbReference>
<keyword evidence="3" id="KW-1185">Reference proteome</keyword>
<dbReference type="Gene3D" id="3.30.70.1450">
    <property type="entry name" value="Regulator of K+ conductance, C-terminal domain"/>
    <property type="match status" value="1"/>
</dbReference>
<evidence type="ECO:0000259" key="1">
    <source>
        <dbReference type="PROSITE" id="PS51202"/>
    </source>
</evidence>
<dbReference type="PIRSF" id="PIRSF005028">
    <property type="entry name" value="KhtT"/>
    <property type="match status" value="1"/>
</dbReference>
<comment type="caution">
    <text evidence="2">The sequence shown here is derived from an EMBL/GenBank/DDBJ whole genome shotgun (WGS) entry which is preliminary data.</text>
</comment>
<dbReference type="InterPro" id="IPR050144">
    <property type="entry name" value="AAE_transporter"/>
</dbReference>
<dbReference type="InterPro" id="IPR058776">
    <property type="entry name" value="KhtT-like_N"/>
</dbReference>
<evidence type="ECO:0000313" key="2">
    <source>
        <dbReference type="EMBL" id="GAA1828406.1"/>
    </source>
</evidence>
<evidence type="ECO:0000313" key="3">
    <source>
        <dbReference type="Proteomes" id="UP001500218"/>
    </source>
</evidence>
<gene>
    <name evidence="2" type="ORF">GCM10009682_54370</name>
</gene>
<dbReference type="Pfam" id="PF02080">
    <property type="entry name" value="TrkA_C"/>
    <property type="match status" value="1"/>
</dbReference>
<dbReference type="PANTHER" id="PTHR30445:SF8">
    <property type="entry name" value="K(+)_H(+) ANTIPORTER SUBUNIT KHTT"/>
    <property type="match status" value="1"/>
</dbReference>
<dbReference type="EMBL" id="BAAALT010000247">
    <property type="protein sequence ID" value="GAA1828406.1"/>
    <property type="molecule type" value="Genomic_DNA"/>
</dbReference>
<name>A0ABN2MLL5_9ACTN</name>
<dbReference type="RefSeq" id="WP_344138437.1">
    <property type="nucleotide sequence ID" value="NZ_BAAALT010000247.1"/>
</dbReference>
<organism evidence="2 3">
    <name type="scientific">Luedemannella flava</name>
    <dbReference type="NCBI Taxonomy" id="349316"/>
    <lineage>
        <taxon>Bacteria</taxon>
        <taxon>Bacillati</taxon>
        <taxon>Actinomycetota</taxon>
        <taxon>Actinomycetes</taxon>
        <taxon>Micromonosporales</taxon>
        <taxon>Micromonosporaceae</taxon>
        <taxon>Luedemannella</taxon>
    </lineage>
</organism>